<comment type="caution">
    <text evidence="1">The sequence shown here is derived from an EMBL/GenBank/DDBJ whole genome shotgun (WGS) entry which is preliminary data.</text>
</comment>
<protein>
    <submittedName>
        <fullName evidence="1">Uncharacterized protein</fullName>
    </submittedName>
</protein>
<sequence>MELPLHLFCSGTMNIIIPKSKTKSTDICGVGKYYYIIRSDLGCYMKIGSINRGSDISVFSLHPACKNGDHYLGGEDGSFYIIKGNSYRKVTNLTIDSNAKVQSLHPNCQGGDHYFSTSDQFFIIFQEKGTFRRTTDMNTDSDAEEFKLHPDCRNGLYYWGLSNDCFFLKPVSEWGVEYYKCTDPSEDECIGVYSVHPDVLNFLPGGLTVTIGPSFGNWENIKATNDSNTPVTWQKKINKKVGYNKEQMSQITHNWKIDTSALIESGEHAKLILKLHLFFFGDSHVSTKKDSCNEMIEVEEQLIFELKPNESVYLWQ</sequence>
<gene>
    <name evidence="1" type="ORF">DPX16_1183</name>
</gene>
<evidence type="ECO:0000313" key="1">
    <source>
        <dbReference type="EMBL" id="ROL49812.1"/>
    </source>
</evidence>
<organism evidence="1 2">
    <name type="scientific">Anabarilius grahami</name>
    <name type="common">Kanglang fish</name>
    <name type="synonym">Barilius grahami</name>
    <dbReference type="NCBI Taxonomy" id="495550"/>
    <lineage>
        <taxon>Eukaryota</taxon>
        <taxon>Metazoa</taxon>
        <taxon>Chordata</taxon>
        <taxon>Craniata</taxon>
        <taxon>Vertebrata</taxon>
        <taxon>Euteleostomi</taxon>
        <taxon>Actinopterygii</taxon>
        <taxon>Neopterygii</taxon>
        <taxon>Teleostei</taxon>
        <taxon>Ostariophysi</taxon>
        <taxon>Cypriniformes</taxon>
        <taxon>Xenocyprididae</taxon>
        <taxon>Xenocypridinae</taxon>
        <taxon>Xenocypridinae incertae sedis</taxon>
        <taxon>Anabarilius</taxon>
    </lineage>
</organism>
<proteinExistence type="predicted"/>
<dbReference type="AlphaFoldDB" id="A0A3N0YUE5"/>
<dbReference type="OrthoDB" id="9409434at2759"/>
<dbReference type="Proteomes" id="UP000281406">
    <property type="component" value="Unassembled WGS sequence"/>
</dbReference>
<evidence type="ECO:0000313" key="2">
    <source>
        <dbReference type="Proteomes" id="UP000281406"/>
    </source>
</evidence>
<name>A0A3N0YUE5_ANAGA</name>
<reference evidence="1 2" key="1">
    <citation type="submission" date="2018-10" db="EMBL/GenBank/DDBJ databases">
        <title>Genome assembly for a Yunnan-Guizhou Plateau 3E fish, Anabarilius grahami (Regan), and its evolutionary and genetic applications.</title>
        <authorList>
            <person name="Jiang W."/>
        </authorList>
    </citation>
    <scope>NUCLEOTIDE SEQUENCE [LARGE SCALE GENOMIC DNA]</scope>
    <source>
        <strain evidence="1">AG-KIZ</strain>
        <tissue evidence="1">Muscle</tissue>
    </source>
</reference>
<accession>A0A3N0YUE5</accession>
<dbReference type="EMBL" id="RJVU01026072">
    <property type="protein sequence ID" value="ROL49812.1"/>
    <property type="molecule type" value="Genomic_DNA"/>
</dbReference>
<keyword evidence="2" id="KW-1185">Reference proteome</keyword>